<dbReference type="Proteomes" id="UP000232196">
    <property type="component" value="Unassembled WGS sequence"/>
</dbReference>
<dbReference type="SUPFAM" id="SSF82714">
    <property type="entry name" value="Multidrug efflux transporter AcrB TolC docking domain, DN and DC subdomains"/>
    <property type="match status" value="2"/>
</dbReference>
<dbReference type="InterPro" id="IPR001036">
    <property type="entry name" value="Acrflvin-R"/>
</dbReference>
<dbReference type="Gene3D" id="3.30.70.1430">
    <property type="entry name" value="Multidrug efflux transporter AcrB pore domain"/>
    <property type="match status" value="2"/>
</dbReference>
<dbReference type="PRINTS" id="PR00702">
    <property type="entry name" value="ACRIFLAVINRP"/>
</dbReference>
<dbReference type="Gene3D" id="1.20.1640.10">
    <property type="entry name" value="Multidrug efflux transporter AcrB transmembrane domain"/>
    <property type="match status" value="2"/>
</dbReference>
<dbReference type="EMBL" id="NPDN01000002">
    <property type="protein sequence ID" value="PJZ26548.1"/>
    <property type="molecule type" value="Genomic_DNA"/>
</dbReference>
<dbReference type="Gene3D" id="3.30.70.1320">
    <property type="entry name" value="Multidrug efflux transporter AcrB pore domain like"/>
    <property type="match status" value="1"/>
</dbReference>
<feature type="transmembrane region" description="Helical" evidence="1">
    <location>
        <begin position="533"/>
        <end position="552"/>
    </location>
</feature>
<dbReference type="Gene3D" id="3.30.70.1440">
    <property type="entry name" value="Multidrug efflux transporter AcrB pore domain"/>
    <property type="match status" value="1"/>
</dbReference>
<dbReference type="InterPro" id="IPR027463">
    <property type="entry name" value="AcrB_DN_DC_subdom"/>
</dbReference>
<keyword evidence="1" id="KW-0812">Transmembrane</keyword>
<feature type="transmembrane region" description="Helical" evidence="1">
    <location>
        <begin position="12"/>
        <end position="30"/>
    </location>
</feature>
<organism evidence="2 3">
    <name type="scientific">Leptospira hartskeerlii</name>
    <dbReference type="NCBI Taxonomy" id="2023177"/>
    <lineage>
        <taxon>Bacteria</taxon>
        <taxon>Pseudomonadati</taxon>
        <taxon>Spirochaetota</taxon>
        <taxon>Spirochaetia</taxon>
        <taxon>Leptospirales</taxon>
        <taxon>Leptospiraceae</taxon>
        <taxon>Leptospira</taxon>
    </lineage>
</organism>
<dbReference type="SUPFAM" id="SSF82866">
    <property type="entry name" value="Multidrug efflux transporter AcrB transmembrane domain"/>
    <property type="match status" value="2"/>
</dbReference>
<dbReference type="GO" id="GO:0005886">
    <property type="term" value="C:plasma membrane"/>
    <property type="evidence" value="ECO:0007669"/>
    <property type="project" value="TreeGrafter"/>
</dbReference>
<dbReference type="AlphaFoldDB" id="A0A2M9XFU1"/>
<proteinExistence type="predicted"/>
<dbReference type="PANTHER" id="PTHR32063:SF0">
    <property type="entry name" value="SWARMING MOTILITY PROTEIN SWRC"/>
    <property type="match status" value="1"/>
</dbReference>
<feature type="transmembrane region" description="Helical" evidence="1">
    <location>
        <begin position="466"/>
        <end position="492"/>
    </location>
</feature>
<comment type="caution">
    <text evidence="2">The sequence shown here is derived from an EMBL/GenBank/DDBJ whole genome shotgun (WGS) entry which is preliminary data.</text>
</comment>
<feature type="transmembrane region" description="Helical" evidence="1">
    <location>
        <begin position="889"/>
        <end position="913"/>
    </location>
</feature>
<reference evidence="2 3" key="1">
    <citation type="submission" date="2017-07" db="EMBL/GenBank/DDBJ databases">
        <title>Leptospira spp. isolated from tropical soils.</title>
        <authorList>
            <person name="Thibeaux R."/>
            <person name="Iraola G."/>
            <person name="Ferres I."/>
            <person name="Bierque E."/>
            <person name="Girault D."/>
            <person name="Soupe-Gilbert M.-E."/>
            <person name="Picardeau M."/>
            <person name="Goarant C."/>
        </authorList>
    </citation>
    <scope>NUCLEOTIDE SEQUENCE [LARGE SCALE GENOMIC DNA]</scope>
    <source>
        <strain evidence="2 3">MCA1-C-A1</strain>
    </source>
</reference>
<gene>
    <name evidence="2" type="ORF">CH357_03365</name>
</gene>
<sequence>MKAILRFCIGRPVTVAMIWSALDIFGLIALENLKINLMPDLEFPKVTIVTGYPNSSSDEVESLITKPISDAVSTIGGVESVRSESMEGLSTVTVQFSNHTSVDFAIIEIRERIDLVRDSLPQDANRPIVIRFDPSQSAFQEIAIFPKAGMKDQELRSFLADSVKVYFERVEGLAAVQFSGGFKKEVSIEIDSEKMNSYSISLFDIRKAISLSNVSYPAGTLPVGDKDYLIRAVGEFKSVANIGETVVGNNSQGVPIRLGSFADVHVGFREQTGIARYNGKDCVIAYLYKESGRNSVEISDRIKLELSNINQKFGKELSAEIVYDESKFIRESISGVTGSLITGMILAFLVLVFLLRNLKSPIILLTVIPASLFSTLLLFYVFGISLNMMSLGGMALGIGMLFDTSNVVFSSIERNLSRGVPIKEASLKGTAEVTGSVVSATLTTVIVFLPIIFFKSMIGIVFGEMALAITISLLMSLLASLTLIPMMTSVLYSVSMEPKFLKEVIFKRSEEFHRNLLSKYETKLISYIEEPKPLIRSISILFIVSVAFLFILPKEFVPRVDTGEFSIFIKAKNGSGLIHTSEVVSSLESSLLKDPDVKSVITRIGFEEDQLGSKKRGNWGSNRAVLRVILKEGSWSSSAEFISKFRKSLRLSEETEIHFENSGDVLASVVSAEGNGLSLEILGENLQTLKEIGSNLKSRLSKLPGIKDTRVSMEDTSVEYDLSFDSIKASFFNLNNDYLSNYLRMANFGSVVTKIKLENRNRDVRLFFKKGDVDSLDKVLGMRIQSPNGNLVQLSQIGTIKETQAPVSIIRSGNSRVNLVTAEVDFSESNNPYDDVKDVISKMNLPEGYRVRFAGEQENIDRSFGDLIFAFILAIVLIYMLLASQFESLLYSLIMICTIPLMFIGVFPALYLFGKSLNVSSFMGLVLLLGVVVDNAALYYEYVHLLSKENIPLRKVIVDSGKIVLRPILMNNATTILGLLPIMLELQKGTEFQSPMAIVSIVGLLTSFFFSLYLIPVLFFYLLKNKERA</sequence>
<evidence type="ECO:0000256" key="1">
    <source>
        <dbReference type="SAM" id="Phobius"/>
    </source>
</evidence>
<dbReference type="SUPFAM" id="SSF82693">
    <property type="entry name" value="Multidrug efflux transporter AcrB pore domain, PN1, PN2, PC1 and PC2 subdomains"/>
    <property type="match status" value="2"/>
</dbReference>
<dbReference type="Gene3D" id="3.30.2090.10">
    <property type="entry name" value="Multidrug efflux transporter AcrB TolC docking domain, DN and DC subdomains"/>
    <property type="match status" value="2"/>
</dbReference>
<keyword evidence="1" id="KW-0472">Membrane</keyword>
<dbReference type="GO" id="GO:0042910">
    <property type="term" value="F:xenobiotic transmembrane transporter activity"/>
    <property type="evidence" value="ECO:0007669"/>
    <property type="project" value="TreeGrafter"/>
</dbReference>
<keyword evidence="3" id="KW-1185">Reference proteome</keyword>
<feature type="transmembrane region" description="Helical" evidence="1">
    <location>
        <begin position="362"/>
        <end position="382"/>
    </location>
</feature>
<evidence type="ECO:0000313" key="3">
    <source>
        <dbReference type="Proteomes" id="UP000232196"/>
    </source>
</evidence>
<dbReference type="PANTHER" id="PTHR32063">
    <property type="match status" value="1"/>
</dbReference>
<feature type="transmembrane region" description="Helical" evidence="1">
    <location>
        <begin position="919"/>
        <end position="942"/>
    </location>
</feature>
<evidence type="ECO:0000313" key="2">
    <source>
        <dbReference type="EMBL" id="PJZ26548.1"/>
    </source>
</evidence>
<protein>
    <submittedName>
        <fullName evidence="2">Acriflavin resistance protein</fullName>
    </submittedName>
</protein>
<name>A0A2M9XFU1_9LEPT</name>
<feature type="transmembrane region" description="Helical" evidence="1">
    <location>
        <begin position="963"/>
        <end position="984"/>
    </location>
</feature>
<dbReference type="OrthoDB" id="366306at2"/>
<dbReference type="Pfam" id="PF00873">
    <property type="entry name" value="ACR_tran"/>
    <property type="match status" value="1"/>
</dbReference>
<dbReference type="RefSeq" id="WP_100705374.1">
    <property type="nucleotide sequence ID" value="NZ_NPDL01000002.1"/>
</dbReference>
<accession>A0A2M9XFU1</accession>
<keyword evidence="1" id="KW-1133">Transmembrane helix</keyword>
<feature type="transmembrane region" description="Helical" evidence="1">
    <location>
        <begin position="388"/>
        <end position="412"/>
    </location>
</feature>
<feature type="transmembrane region" description="Helical" evidence="1">
    <location>
        <begin position="864"/>
        <end position="882"/>
    </location>
</feature>
<feature type="transmembrane region" description="Helical" evidence="1">
    <location>
        <begin position="333"/>
        <end position="355"/>
    </location>
</feature>
<feature type="transmembrane region" description="Helical" evidence="1">
    <location>
        <begin position="996"/>
        <end position="1023"/>
    </location>
</feature>
<feature type="transmembrane region" description="Helical" evidence="1">
    <location>
        <begin position="433"/>
        <end position="454"/>
    </location>
</feature>